<proteinExistence type="predicted"/>
<evidence type="ECO:0000256" key="1">
    <source>
        <dbReference type="SAM" id="MobiDB-lite"/>
    </source>
</evidence>
<name>A0AA39TKC9_9AGAR</name>
<feature type="compositionally biased region" description="Basic and acidic residues" evidence="1">
    <location>
        <begin position="289"/>
        <end position="300"/>
    </location>
</feature>
<dbReference type="AlphaFoldDB" id="A0AA39TKC9"/>
<dbReference type="Proteomes" id="UP001175227">
    <property type="component" value="Unassembled WGS sequence"/>
</dbReference>
<organism evidence="2 3">
    <name type="scientific">Armillaria novae-zelandiae</name>
    <dbReference type="NCBI Taxonomy" id="153914"/>
    <lineage>
        <taxon>Eukaryota</taxon>
        <taxon>Fungi</taxon>
        <taxon>Dikarya</taxon>
        <taxon>Basidiomycota</taxon>
        <taxon>Agaricomycotina</taxon>
        <taxon>Agaricomycetes</taxon>
        <taxon>Agaricomycetidae</taxon>
        <taxon>Agaricales</taxon>
        <taxon>Marasmiineae</taxon>
        <taxon>Physalacriaceae</taxon>
        <taxon>Armillaria</taxon>
    </lineage>
</organism>
<feature type="region of interest" description="Disordered" evidence="1">
    <location>
        <begin position="274"/>
        <end position="310"/>
    </location>
</feature>
<feature type="compositionally biased region" description="Low complexity" evidence="1">
    <location>
        <begin position="277"/>
        <end position="288"/>
    </location>
</feature>
<reference evidence="2" key="1">
    <citation type="submission" date="2023-06" db="EMBL/GenBank/DDBJ databases">
        <authorList>
            <consortium name="Lawrence Berkeley National Laboratory"/>
            <person name="Ahrendt S."/>
            <person name="Sahu N."/>
            <person name="Indic B."/>
            <person name="Wong-Bajracharya J."/>
            <person name="Merenyi Z."/>
            <person name="Ke H.-M."/>
            <person name="Monk M."/>
            <person name="Kocsube S."/>
            <person name="Drula E."/>
            <person name="Lipzen A."/>
            <person name="Balint B."/>
            <person name="Henrissat B."/>
            <person name="Andreopoulos B."/>
            <person name="Martin F.M."/>
            <person name="Harder C.B."/>
            <person name="Rigling D."/>
            <person name="Ford K.L."/>
            <person name="Foster G.D."/>
            <person name="Pangilinan J."/>
            <person name="Papanicolaou A."/>
            <person name="Barry K."/>
            <person name="LaButti K."/>
            <person name="Viragh M."/>
            <person name="Koriabine M."/>
            <person name="Yan M."/>
            <person name="Riley R."/>
            <person name="Champramary S."/>
            <person name="Plett K.L."/>
            <person name="Tsai I.J."/>
            <person name="Slot J."/>
            <person name="Sipos G."/>
            <person name="Plett J."/>
            <person name="Nagy L.G."/>
            <person name="Grigoriev I.V."/>
        </authorList>
    </citation>
    <scope>NUCLEOTIDE SEQUENCE</scope>
    <source>
        <strain evidence="2">ICMP 16352</strain>
    </source>
</reference>
<keyword evidence="3" id="KW-1185">Reference proteome</keyword>
<evidence type="ECO:0000313" key="3">
    <source>
        <dbReference type="Proteomes" id="UP001175227"/>
    </source>
</evidence>
<gene>
    <name evidence="2" type="ORF">IW261DRAFT_1428248</name>
</gene>
<dbReference type="EMBL" id="JAUEPR010000135">
    <property type="protein sequence ID" value="KAK0462117.1"/>
    <property type="molecule type" value="Genomic_DNA"/>
</dbReference>
<sequence length="323" mass="35179">MLLNIQLFPAFNAPLTDICYNLAQVHNVTMQYLEITARNAAPMGELIRVVTSMHDAHIDVLQDFKFADSQYGLALRSQVHVIASHIPADLQCPLWKKWYLTSEEALWNEYALDDEALLPGEEGHTHNGEGCVAKADALPYHVVDLPPPRRPTATPLPIKLVTETRAPALSLPNPIPSIPVHALPRPKPQMIHTPEPPKELSLGGPNTCKCQQEQEAVTNAALPLSNVRTEPTIGPSLLKAKLVTGHGTARVHACKTFQKSPMPQAVNAPHVAKKPVFDSSSDSDVPLSLDKEEGPAKVKEPLFFPSDNEIGSEVLCSPSPKCA</sequence>
<accession>A0AA39TKC9</accession>
<protein>
    <submittedName>
        <fullName evidence="2">Uncharacterized protein</fullName>
    </submittedName>
</protein>
<comment type="caution">
    <text evidence="2">The sequence shown here is derived from an EMBL/GenBank/DDBJ whole genome shotgun (WGS) entry which is preliminary data.</text>
</comment>
<evidence type="ECO:0000313" key="2">
    <source>
        <dbReference type="EMBL" id="KAK0462117.1"/>
    </source>
</evidence>